<proteinExistence type="predicted"/>
<evidence type="ECO:0000313" key="1">
    <source>
        <dbReference type="EMBL" id="MDO6671027.1"/>
    </source>
</evidence>
<gene>
    <name evidence="1" type="ORF">Q4535_02735</name>
</gene>
<dbReference type="Proteomes" id="UP001170481">
    <property type="component" value="Unassembled WGS sequence"/>
</dbReference>
<comment type="caution">
    <text evidence="1">The sequence shown here is derived from an EMBL/GenBank/DDBJ whole genome shotgun (WGS) entry which is preliminary data.</text>
</comment>
<evidence type="ECO:0000313" key="2">
    <source>
        <dbReference type="Proteomes" id="UP001170481"/>
    </source>
</evidence>
<protein>
    <submittedName>
        <fullName evidence="1">Uncharacterized protein</fullName>
    </submittedName>
</protein>
<reference evidence="1" key="1">
    <citation type="submission" date="2023-07" db="EMBL/GenBank/DDBJ databases">
        <title>Genome content predicts the carbon catabolic preferences of heterotrophic bacteria.</title>
        <authorList>
            <person name="Gralka M."/>
        </authorList>
    </citation>
    <scope>NUCLEOTIDE SEQUENCE</scope>
    <source>
        <strain evidence="1">C2R13</strain>
    </source>
</reference>
<name>A0AAP4TVC3_9GAMM</name>
<dbReference type="AlphaFoldDB" id="A0AAP4TVC3"/>
<organism evidence="1 2">
    <name type="scientific">Cobetia amphilecti</name>
    <dbReference type="NCBI Taxonomy" id="1055104"/>
    <lineage>
        <taxon>Bacteria</taxon>
        <taxon>Pseudomonadati</taxon>
        <taxon>Pseudomonadota</taxon>
        <taxon>Gammaproteobacteria</taxon>
        <taxon>Oceanospirillales</taxon>
        <taxon>Halomonadaceae</taxon>
        <taxon>Cobetia</taxon>
    </lineage>
</organism>
<accession>A0AAP4TVC3</accession>
<dbReference type="EMBL" id="JAUORK010000003">
    <property type="protein sequence ID" value="MDO6671027.1"/>
    <property type="molecule type" value="Genomic_DNA"/>
</dbReference>
<sequence length="61" mass="6689">PQPTVAGPASLRAYAYVHGKQHCVATSCSNPELFEKKSRKFSQLHAQVVKTTTLSFQRSGL</sequence>
<feature type="non-terminal residue" evidence="1">
    <location>
        <position position="1"/>
    </location>
</feature>
<dbReference type="RefSeq" id="WP_303592860.1">
    <property type="nucleotide sequence ID" value="NZ_JAUORK010000003.1"/>
</dbReference>